<evidence type="ECO:0000313" key="3">
    <source>
        <dbReference type="Proteomes" id="UP000094112"/>
    </source>
</evidence>
<reference evidence="2 3" key="1">
    <citation type="journal article" date="2016" name="Proc. Natl. Acad. Sci. U.S.A.">
        <title>Comparative genomics of biotechnologically important yeasts.</title>
        <authorList>
            <person name="Riley R."/>
            <person name="Haridas S."/>
            <person name="Wolfe K.H."/>
            <person name="Lopes M.R."/>
            <person name="Hittinger C.T."/>
            <person name="Goeker M."/>
            <person name="Salamov A.A."/>
            <person name="Wisecaver J.H."/>
            <person name="Long T.M."/>
            <person name="Calvey C.H."/>
            <person name="Aerts A.L."/>
            <person name="Barry K.W."/>
            <person name="Choi C."/>
            <person name="Clum A."/>
            <person name="Coughlan A.Y."/>
            <person name="Deshpande S."/>
            <person name="Douglass A.P."/>
            <person name="Hanson S.J."/>
            <person name="Klenk H.-P."/>
            <person name="LaButti K.M."/>
            <person name="Lapidus A."/>
            <person name="Lindquist E.A."/>
            <person name="Lipzen A.M."/>
            <person name="Meier-Kolthoff J.P."/>
            <person name="Ohm R.A."/>
            <person name="Otillar R.P."/>
            <person name="Pangilinan J.L."/>
            <person name="Peng Y."/>
            <person name="Rokas A."/>
            <person name="Rosa C.A."/>
            <person name="Scheuner C."/>
            <person name="Sibirny A.A."/>
            <person name="Slot J.C."/>
            <person name="Stielow J.B."/>
            <person name="Sun H."/>
            <person name="Kurtzman C.P."/>
            <person name="Blackwell M."/>
            <person name="Grigoriev I.V."/>
            <person name="Jeffries T.W."/>
        </authorList>
    </citation>
    <scope>NUCLEOTIDE SEQUENCE [LARGE SCALE GENOMIC DNA]</scope>
    <source>
        <strain evidence="3">ATCC 58044 / CBS 1984 / NCYC 433 / NRRL Y-366-8</strain>
    </source>
</reference>
<sequence length="438" mass="50912">MLLTATPDPLSVSGFHYDPNWGYKKLLKQLEDKDVFDLQKLKVFHLDQIEFEPLDLSNLVLSDSEDEEPGLTDDNTKNLVNSPEGVKTPQQVDSPPIQYIPLDQSVKSYSDGIVVNDSKPELELPPRGTKSIPNSPVYPPNEKLVVDPPWKFFYDFNYDNDVNDDICHFYLMNIRRQISYELGADEEYFKERKMVDLRLVLRVFSLFKTSFNKSVYQTSTGEVIQFFEGGAKTFKSKDFFPGIIDEIFKNIGINVEKLLDRSRIYHPSIGALYKRDIKLDTEESISIDEDLKGYVAAKYEDLKIGELFQDIWEEWCLGFKGQPPVWIIEKRRYEIHVSLSKIYKERDQSSNECTTMGDFTFRCNDRFKILQFIIYGMDKCGYRAQIMVDLLQAYTLFNGENAQWVLANLNSIIKYVFHVDSLDSLEIGTMFKYHEIDS</sequence>
<dbReference type="EMBL" id="KV454213">
    <property type="protein sequence ID" value="ODQ57437.1"/>
    <property type="molecule type" value="Genomic_DNA"/>
</dbReference>
<evidence type="ECO:0000256" key="1">
    <source>
        <dbReference type="SAM" id="MobiDB-lite"/>
    </source>
</evidence>
<dbReference type="AlphaFoldDB" id="A0A1E3NXY7"/>
<name>A0A1E3NXY7_WICAA</name>
<organism evidence="2 3">
    <name type="scientific">Wickerhamomyces anomalus (strain ATCC 58044 / CBS 1984 / NCYC 433 / NRRL Y-366-8)</name>
    <name type="common">Yeast</name>
    <name type="synonym">Hansenula anomala</name>
    <dbReference type="NCBI Taxonomy" id="683960"/>
    <lineage>
        <taxon>Eukaryota</taxon>
        <taxon>Fungi</taxon>
        <taxon>Dikarya</taxon>
        <taxon>Ascomycota</taxon>
        <taxon>Saccharomycotina</taxon>
        <taxon>Saccharomycetes</taxon>
        <taxon>Phaffomycetales</taxon>
        <taxon>Wickerhamomycetaceae</taxon>
        <taxon>Wickerhamomyces</taxon>
    </lineage>
</organism>
<gene>
    <name evidence="2" type="ORF">WICANDRAFT_64783</name>
</gene>
<proteinExistence type="predicted"/>
<dbReference type="GeneID" id="30201047"/>
<keyword evidence="3" id="KW-1185">Reference proteome</keyword>
<dbReference type="Proteomes" id="UP000094112">
    <property type="component" value="Unassembled WGS sequence"/>
</dbReference>
<evidence type="ECO:0000313" key="2">
    <source>
        <dbReference type="EMBL" id="ODQ57437.1"/>
    </source>
</evidence>
<protein>
    <submittedName>
        <fullName evidence="2">Uncharacterized protein</fullName>
    </submittedName>
</protein>
<feature type="region of interest" description="Disordered" evidence="1">
    <location>
        <begin position="64"/>
        <end position="94"/>
    </location>
</feature>
<accession>A0A1E3NXY7</accession>
<dbReference type="RefSeq" id="XP_019036644.1">
    <property type="nucleotide sequence ID" value="XM_019183801.1"/>
</dbReference>